<dbReference type="Proteomes" id="UP001252875">
    <property type="component" value="Unassembled WGS sequence"/>
</dbReference>
<feature type="coiled-coil region" evidence="1">
    <location>
        <begin position="120"/>
        <end position="147"/>
    </location>
</feature>
<reference evidence="2 3" key="1">
    <citation type="submission" date="2023-03" db="EMBL/GenBank/DDBJ databases">
        <authorList>
            <person name="Shen W."/>
            <person name="Cai J."/>
        </authorList>
    </citation>
    <scope>NUCLEOTIDE SEQUENCE [LARGE SCALE GENOMIC DNA]</scope>
    <source>
        <strain evidence="2 3">D6-4</strain>
    </source>
</reference>
<dbReference type="RefSeq" id="WP_311822666.1">
    <property type="nucleotide sequence ID" value="NZ_JARPYF010000006.1"/>
</dbReference>
<keyword evidence="1" id="KW-0175">Coiled coil</keyword>
<organism evidence="2 3">
    <name type="scientific">Enterococcus hulanensis</name>
    <dbReference type="NCBI Taxonomy" id="2559929"/>
    <lineage>
        <taxon>Bacteria</taxon>
        <taxon>Bacillati</taxon>
        <taxon>Bacillota</taxon>
        <taxon>Bacilli</taxon>
        <taxon>Lactobacillales</taxon>
        <taxon>Enterococcaceae</taxon>
        <taxon>Enterococcus</taxon>
    </lineage>
</organism>
<dbReference type="InterPro" id="IPR014054">
    <property type="entry name" value="Phage_regulatory_Rha"/>
</dbReference>
<keyword evidence="3" id="KW-1185">Reference proteome</keyword>
<accession>A0ABU3EZS9</accession>
<dbReference type="EMBL" id="JARPYI010000006">
    <property type="protein sequence ID" value="MDT2600398.1"/>
    <property type="molecule type" value="Genomic_DNA"/>
</dbReference>
<evidence type="ECO:0000313" key="2">
    <source>
        <dbReference type="EMBL" id="MDT2600398.1"/>
    </source>
</evidence>
<proteinExistence type="predicted"/>
<name>A0ABU3EZS9_9ENTE</name>
<sequence length="253" mass="29540">MKNLVIMKDRKAVTSSLNVAENFEKEHRVVLKAIDDLKEGLAQKYADLFWEDTYIHPQNKQPYRVVYMNRDGFTLAVLGFNNTKRVLQFKLKYIEAFNQMEQHIKEQLDTSNLSPELQFMNSVVQSLAKQEQETKRIENKVDSITEIVALNSTDWRKDSRTLISKMAKAQGGYEAYREVQADIYQELDRRAGSSLKTRVTNKRRRMADEGVSKSKRDKLSKLDVIAEDKRLLEIYLAIVKEFAVKYGVWDNEF</sequence>
<evidence type="ECO:0000313" key="3">
    <source>
        <dbReference type="Proteomes" id="UP001252875"/>
    </source>
</evidence>
<comment type="caution">
    <text evidence="2">The sequence shown here is derived from an EMBL/GenBank/DDBJ whole genome shotgun (WGS) entry which is preliminary data.</text>
</comment>
<dbReference type="Pfam" id="PF09669">
    <property type="entry name" value="Phage_pRha"/>
    <property type="match status" value="1"/>
</dbReference>
<protein>
    <submittedName>
        <fullName evidence="2">Rha family transcriptional regulator</fullName>
    </submittedName>
</protein>
<gene>
    <name evidence="2" type="ORF">P7D85_11480</name>
</gene>
<evidence type="ECO:0000256" key="1">
    <source>
        <dbReference type="SAM" id="Coils"/>
    </source>
</evidence>
<dbReference type="NCBIfam" id="TIGR02681">
    <property type="entry name" value="phage_pRha"/>
    <property type="match status" value="1"/>
</dbReference>